<evidence type="ECO:0000259" key="1">
    <source>
        <dbReference type="PROSITE" id="PS50801"/>
    </source>
</evidence>
<proteinExistence type="predicted"/>
<dbReference type="InterPro" id="IPR002645">
    <property type="entry name" value="STAS_dom"/>
</dbReference>
<evidence type="ECO:0000313" key="3">
    <source>
        <dbReference type="Proteomes" id="UP000571017"/>
    </source>
</evidence>
<dbReference type="Pfam" id="PF01590">
    <property type="entry name" value="GAF"/>
    <property type="match status" value="1"/>
</dbReference>
<organism evidence="2 3">
    <name type="scientific">Halobacillus locisalis</name>
    <dbReference type="NCBI Taxonomy" id="220753"/>
    <lineage>
        <taxon>Bacteria</taxon>
        <taxon>Bacillati</taxon>
        <taxon>Bacillota</taxon>
        <taxon>Bacilli</taxon>
        <taxon>Bacillales</taxon>
        <taxon>Bacillaceae</taxon>
        <taxon>Halobacillus</taxon>
    </lineage>
</organism>
<dbReference type="Proteomes" id="UP000571017">
    <property type="component" value="Unassembled WGS sequence"/>
</dbReference>
<feature type="domain" description="STAS" evidence="1">
    <location>
        <begin position="164"/>
        <end position="275"/>
    </location>
</feature>
<dbReference type="EMBL" id="JACEFG010000003">
    <property type="protein sequence ID" value="MBA2176236.1"/>
    <property type="molecule type" value="Genomic_DNA"/>
</dbReference>
<dbReference type="SUPFAM" id="SSF55781">
    <property type="entry name" value="GAF domain-like"/>
    <property type="match status" value="1"/>
</dbReference>
<dbReference type="PROSITE" id="PS50801">
    <property type="entry name" value="STAS"/>
    <property type="match status" value="1"/>
</dbReference>
<dbReference type="AlphaFoldDB" id="A0A838CXA0"/>
<dbReference type="InterPro" id="IPR036513">
    <property type="entry name" value="STAS_dom_sf"/>
</dbReference>
<dbReference type="PANTHER" id="PTHR33745">
    <property type="entry name" value="RSBT ANTAGONIST PROTEIN RSBS-RELATED"/>
    <property type="match status" value="1"/>
</dbReference>
<dbReference type="Gene3D" id="3.30.750.24">
    <property type="entry name" value="STAS domain"/>
    <property type="match status" value="1"/>
</dbReference>
<dbReference type="Gene3D" id="3.30.450.40">
    <property type="match status" value="1"/>
</dbReference>
<dbReference type="SUPFAM" id="SSF52091">
    <property type="entry name" value="SpoIIaa-like"/>
    <property type="match status" value="1"/>
</dbReference>
<dbReference type="InterPro" id="IPR029016">
    <property type="entry name" value="GAF-like_dom_sf"/>
</dbReference>
<gene>
    <name evidence="2" type="ORF">H0266_15165</name>
</gene>
<dbReference type="Pfam" id="PF01740">
    <property type="entry name" value="STAS"/>
    <property type="match status" value="1"/>
</dbReference>
<evidence type="ECO:0000313" key="2">
    <source>
        <dbReference type="EMBL" id="MBA2176236.1"/>
    </source>
</evidence>
<name>A0A838CXA0_9BACI</name>
<comment type="caution">
    <text evidence="2">The sequence shown here is derived from an EMBL/GenBank/DDBJ whole genome shotgun (WGS) entry which is preliminary data.</text>
</comment>
<dbReference type="CDD" id="cd07041">
    <property type="entry name" value="STAS_RsbR_RsbS_like"/>
    <property type="match status" value="1"/>
</dbReference>
<dbReference type="InterPro" id="IPR003018">
    <property type="entry name" value="GAF"/>
</dbReference>
<dbReference type="RefSeq" id="WP_181473268.1">
    <property type="nucleotide sequence ID" value="NZ_JACEFG010000003.1"/>
</dbReference>
<dbReference type="InterPro" id="IPR051932">
    <property type="entry name" value="Bact_StressResp_Reg"/>
</dbReference>
<accession>A0A838CXA0</accession>
<protein>
    <submittedName>
        <fullName evidence="2">GAF domain-containing protein</fullName>
    </submittedName>
</protein>
<sequence length="282" mass="31147">MKSSKIPLKKLNNFDEAADTILKMIAKLADVNTVFIAKNDRTTNEIVKVRNEDTELLHTGEQTPFDQTFCNLSINHGNCVLLIEDINKNETTKDLEVTKNLGSGSFIGIPINYENGDNYGTICGLDTTSVKFSDDHVELFETASSLLSYVLELDAAHKEITNLSVPLVPITEGIGILPIIGTLNEDRLRGLSEVVLSRSQELMLDYLVIDLSGVDTVDEITIQSLSQLADMLNLLGITPLITGIRSEVAIQTTNMPSLFRDIKTTLNLESALQYIGFRLEKN</sequence>
<reference evidence="2 3" key="1">
    <citation type="journal article" date="2004" name="Extremophiles">
        <title>Halobacillus locisalis sp. nov., a halophilic bacterium isolated from a marine solar saltern of the Yellow Sea in Korea.</title>
        <authorList>
            <person name="Yoon J.H."/>
            <person name="Kang K.H."/>
            <person name="Oh T.K."/>
            <person name="Park Y.H."/>
        </authorList>
    </citation>
    <scope>NUCLEOTIDE SEQUENCE [LARGE SCALE GENOMIC DNA]</scope>
    <source>
        <strain evidence="2 3">KCTC 3788</strain>
    </source>
</reference>
<keyword evidence="3" id="KW-1185">Reference proteome</keyword>